<reference evidence="2 3" key="1">
    <citation type="journal article" date="2023" name="Plants (Basel)">
        <title>Bridging the Gap: Combining Genomics and Transcriptomics Approaches to Understand Stylosanthes scabra, an Orphan Legume from the Brazilian Caatinga.</title>
        <authorList>
            <person name="Ferreira-Neto J.R.C."/>
            <person name="da Silva M.D."/>
            <person name="Binneck E."/>
            <person name="de Melo N.F."/>
            <person name="da Silva R.H."/>
            <person name="de Melo A.L.T.M."/>
            <person name="Pandolfi V."/>
            <person name="Bustamante F.O."/>
            <person name="Brasileiro-Vidal A.C."/>
            <person name="Benko-Iseppon A.M."/>
        </authorList>
    </citation>
    <scope>NUCLEOTIDE SEQUENCE [LARGE SCALE GENOMIC DNA]</scope>
    <source>
        <tissue evidence="2">Leaves</tissue>
    </source>
</reference>
<comment type="caution">
    <text evidence="2">The sequence shown here is derived from an EMBL/GenBank/DDBJ whole genome shotgun (WGS) entry which is preliminary data.</text>
</comment>
<sequence>MVKASFIYRHKSGHRCVRIGKNEERKLAEQGTKFRSNSVEESHAYAWMLAHMLTLHEQTTSRHPLIKPRRGPYPYLSTHRHGSPRICVDHQPLPKSSHA</sequence>
<dbReference type="Proteomes" id="UP001341840">
    <property type="component" value="Unassembled WGS sequence"/>
</dbReference>
<accession>A0ABU6UW85</accession>
<evidence type="ECO:0000313" key="3">
    <source>
        <dbReference type="Proteomes" id="UP001341840"/>
    </source>
</evidence>
<evidence type="ECO:0000256" key="1">
    <source>
        <dbReference type="SAM" id="MobiDB-lite"/>
    </source>
</evidence>
<feature type="region of interest" description="Disordered" evidence="1">
    <location>
        <begin position="59"/>
        <end position="99"/>
    </location>
</feature>
<proteinExistence type="predicted"/>
<gene>
    <name evidence="2" type="ORF">PIB30_098807</name>
</gene>
<protein>
    <submittedName>
        <fullName evidence="2">Uncharacterized protein</fullName>
    </submittedName>
</protein>
<dbReference type="EMBL" id="JASCZI010123400">
    <property type="protein sequence ID" value="MED6165354.1"/>
    <property type="molecule type" value="Genomic_DNA"/>
</dbReference>
<evidence type="ECO:0000313" key="2">
    <source>
        <dbReference type="EMBL" id="MED6165354.1"/>
    </source>
</evidence>
<organism evidence="2 3">
    <name type="scientific">Stylosanthes scabra</name>
    <dbReference type="NCBI Taxonomy" id="79078"/>
    <lineage>
        <taxon>Eukaryota</taxon>
        <taxon>Viridiplantae</taxon>
        <taxon>Streptophyta</taxon>
        <taxon>Embryophyta</taxon>
        <taxon>Tracheophyta</taxon>
        <taxon>Spermatophyta</taxon>
        <taxon>Magnoliopsida</taxon>
        <taxon>eudicotyledons</taxon>
        <taxon>Gunneridae</taxon>
        <taxon>Pentapetalae</taxon>
        <taxon>rosids</taxon>
        <taxon>fabids</taxon>
        <taxon>Fabales</taxon>
        <taxon>Fabaceae</taxon>
        <taxon>Papilionoideae</taxon>
        <taxon>50 kb inversion clade</taxon>
        <taxon>dalbergioids sensu lato</taxon>
        <taxon>Dalbergieae</taxon>
        <taxon>Pterocarpus clade</taxon>
        <taxon>Stylosanthes</taxon>
    </lineage>
</organism>
<keyword evidence="3" id="KW-1185">Reference proteome</keyword>
<name>A0ABU6UW85_9FABA</name>